<gene>
    <name evidence="5" type="ORF">HEB94_002396</name>
</gene>
<proteinExistence type="predicted"/>
<dbReference type="Pfam" id="PF00392">
    <property type="entry name" value="GntR"/>
    <property type="match status" value="1"/>
</dbReference>
<evidence type="ECO:0000313" key="6">
    <source>
        <dbReference type="Proteomes" id="UP000638648"/>
    </source>
</evidence>
<keyword evidence="2 5" id="KW-0238">DNA-binding</keyword>
<dbReference type="EMBL" id="JADBEM010000001">
    <property type="protein sequence ID" value="MBE1605548.1"/>
    <property type="molecule type" value="Genomic_DNA"/>
</dbReference>
<dbReference type="AlphaFoldDB" id="A0A927MVG4"/>
<dbReference type="InterPro" id="IPR036390">
    <property type="entry name" value="WH_DNA-bd_sf"/>
</dbReference>
<dbReference type="PANTHER" id="PTHR38445:SF9">
    <property type="entry name" value="HTH-TYPE TRANSCRIPTIONAL REPRESSOR YTRA"/>
    <property type="match status" value="1"/>
</dbReference>
<keyword evidence="1" id="KW-0805">Transcription regulation</keyword>
<dbReference type="PROSITE" id="PS50949">
    <property type="entry name" value="HTH_GNTR"/>
    <property type="match status" value="1"/>
</dbReference>
<dbReference type="PANTHER" id="PTHR38445">
    <property type="entry name" value="HTH-TYPE TRANSCRIPTIONAL REPRESSOR YTRA"/>
    <property type="match status" value="1"/>
</dbReference>
<dbReference type="InterPro" id="IPR000524">
    <property type="entry name" value="Tscrpt_reg_HTH_GntR"/>
</dbReference>
<reference evidence="5" key="1">
    <citation type="submission" date="2020-10" db="EMBL/GenBank/DDBJ databases">
        <title>Sequencing the genomes of 1000 actinobacteria strains.</title>
        <authorList>
            <person name="Klenk H.-P."/>
        </authorList>
    </citation>
    <scope>NUCLEOTIDE SEQUENCE</scope>
    <source>
        <strain evidence="5">DSM 45354</strain>
    </source>
</reference>
<evidence type="ECO:0000259" key="4">
    <source>
        <dbReference type="PROSITE" id="PS50949"/>
    </source>
</evidence>
<keyword evidence="6" id="KW-1185">Reference proteome</keyword>
<sequence length="125" mass="14137">MRVSKDDPRPPYAQLAEDLRRAIERGKYSAGQRLPSVRELAEQYDVSRNTIQRALDTLKSEGVVESHPPLGVFVRSTEADATRHSPEYLEIMRLLSSLQSSVDQLSDRVDAIERGTRRPPAQPPR</sequence>
<dbReference type="Gene3D" id="1.10.10.10">
    <property type="entry name" value="Winged helix-like DNA-binding domain superfamily/Winged helix DNA-binding domain"/>
    <property type="match status" value="1"/>
</dbReference>
<comment type="caution">
    <text evidence="5">The sequence shown here is derived from an EMBL/GenBank/DDBJ whole genome shotgun (WGS) entry which is preliminary data.</text>
</comment>
<dbReference type="Proteomes" id="UP000638648">
    <property type="component" value="Unassembled WGS sequence"/>
</dbReference>
<protein>
    <submittedName>
        <fullName evidence="5">DNA-binding GntR family transcriptional regulator</fullName>
    </submittedName>
</protein>
<dbReference type="InterPro" id="IPR036388">
    <property type="entry name" value="WH-like_DNA-bd_sf"/>
</dbReference>
<organism evidence="5 6">
    <name type="scientific">Actinopolymorpha pittospori</name>
    <dbReference type="NCBI Taxonomy" id="648752"/>
    <lineage>
        <taxon>Bacteria</taxon>
        <taxon>Bacillati</taxon>
        <taxon>Actinomycetota</taxon>
        <taxon>Actinomycetes</taxon>
        <taxon>Propionibacteriales</taxon>
        <taxon>Actinopolymorphaceae</taxon>
        <taxon>Actinopolymorpha</taxon>
    </lineage>
</organism>
<accession>A0A927MVG4</accession>
<dbReference type="GO" id="GO:0003677">
    <property type="term" value="F:DNA binding"/>
    <property type="evidence" value="ECO:0007669"/>
    <property type="project" value="UniProtKB-KW"/>
</dbReference>
<name>A0A927MVG4_9ACTN</name>
<keyword evidence="3" id="KW-0804">Transcription</keyword>
<feature type="domain" description="HTH gntR-type" evidence="4">
    <location>
        <begin position="9"/>
        <end position="77"/>
    </location>
</feature>
<dbReference type="GO" id="GO:0003700">
    <property type="term" value="F:DNA-binding transcription factor activity"/>
    <property type="evidence" value="ECO:0007669"/>
    <property type="project" value="InterPro"/>
</dbReference>
<dbReference type="PRINTS" id="PR00035">
    <property type="entry name" value="HTHGNTR"/>
</dbReference>
<evidence type="ECO:0000256" key="1">
    <source>
        <dbReference type="ARBA" id="ARBA00023015"/>
    </source>
</evidence>
<dbReference type="SUPFAM" id="SSF46785">
    <property type="entry name" value="Winged helix' DNA-binding domain"/>
    <property type="match status" value="1"/>
</dbReference>
<evidence type="ECO:0000256" key="2">
    <source>
        <dbReference type="ARBA" id="ARBA00023125"/>
    </source>
</evidence>
<evidence type="ECO:0000256" key="3">
    <source>
        <dbReference type="ARBA" id="ARBA00023163"/>
    </source>
</evidence>
<evidence type="ECO:0000313" key="5">
    <source>
        <dbReference type="EMBL" id="MBE1605548.1"/>
    </source>
</evidence>
<dbReference type="SMART" id="SM00345">
    <property type="entry name" value="HTH_GNTR"/>
    <property type="match status" value="1"/>
</dbReference>
<dbReference type="CDD" id="cd07377">
    <property type="entry name" value="WHTH_GntR"/>
    <property type="match status" value="1"/>
</dbReference>
<dbReference type="RefSeq" id="WP_192749871.1">
    <property type="nucleotide sequence ID" value="NZ_BAABJL010000186.1"/>
</dbReference>